<reference evidence="1" key="1">
    <citation type="journal article" date="2021" name="Sci. Rep.">
        <title>Diploid genomic architecture of Nitzschia inconspicua, an elite biomass production diatom.</title>
        <authorList>
            <person name="Oliver A."/>
            <person name="Podell S."/>
            <person name="Pinowska A."/>
            <person name="Traller J.C."/>
            <person name="Smith S.R."/>
            <person name="McClure R."/>
            <person name="Beliaev A."/>
            <person name="Bohutskyi P."/>
            <person name="Hill E.A."/>
            <person name="Rabines A."/>
            <person name="Zheng H."/>
            <person name="Allen L.Z."/>
            <person name="Kuo A."/>
            <person name="Grigoriev I.V."/>
            <person name="Allen A.E."/>
            <person name="Hazlebeck D."/>
            <person name="Allen E.E."/>
        </authorList>
    </citation>
    <scope>NUCLEOTIDE SEQUENCE</scope>
    <source>
        <strain evidence="1">Hildebrandi</strain>
    </source>
</reference>
<name>A0A9K3PSR1_9STRA</name>
<dbReference type="AlphaFoldDB" id="A0A9K3PSR1"/>
<reference evidence="1" key="2">
    <citation type="submission" date="2021-04" db="EMBL/GenBank/DDBJ databases">
        <authorList>
            <person name="Podell S."/>
        </authorList>
    </citation>
    <scope>NUCLEOTIDE SEQUENCE</scope>
    <source>
        <strain evidence="1">Hildebrandi</strain>
    </source>
</reference>
<gene>
    <name evidence="1" type="ORF">IV203_014575</name>
</gene>
<evidence type="ECO:0000313" key="2">
    <source>
        <dbReference type="Proteomes" id="UP000693970"/>
    </source>
</evidence>
<proteinExistence type="predicted"/>
<organism evidence="1 2">
    <name type="scientific">Nitzschia inconspicua</name>
    <dbReference type="NCBI Taxonomy" id="303405"/>
    <lineage>
        <taxon>Eukaryota</taxon>
        <taxon>Sar</taxon>
        <taxon>Stramenopiles</taxon>
        <taxon>Ochrophyta</taxon>
        <taxon>Bacillariophyta</taxon>
        <taxon>Bacillariophyceae</taxon>
        <taxon>Bacillariophycidae</taxon>
        <taxon>Bacillariales</taxon>
        <taxon>Bacillariaceae</taxon>
        <taxon>Nitzschia</taxon>
    </lineage>
</organism>
<evidence type="ECO:0000313" key="1">
    <source>
        <dbReference type="EMBL" id="KAG7357988.1"/>
    </source>
</evidence>
<sequence length="73" mass="8325">MSARAYITEASITTDVHVTRKEENNPNDDNDNKVEGKIDEVAVQQQQQQPPKLHLQTAQTMLYNMMRKTRAPG</sequence>
<comment type="caution">
    <text evidence="1">The sequence shown here is derived from an EMBL/GenBank/DDBJ whole genome shotgun (WGS) entry which is preliminary data.</text>
</comment>
<dbReference type="EMBL" id="JAGRRH010000014">
    <property type="protein sequence ID" value="KAG7357988.1"/>
    <property type="molecule type" value="Genomic_DNA"/>
</dbReference>
<accession>A0A9K3PSR1</accession>
<keyword evidence="2" id="KW-1185">Reference proteome</keyword>
<protein>
    <submittedName>
        <fullName evidence="1">Uncharacterized protein</fullName>
    </submittedName>
</protein>
<dbReference type="Proteomes" id="UP000693970">
    <property type="component" value="Unassembled WGS sequence"/>
</dbReference>